<evidence type="ECO:0000313" key="1">
    <source>
        <dbReference type="EMBL" id="GFO35759.1"/>
    </source>
</evidence>
<protein>
    <submittedName>
        <fullName evidence="1">Transposable element tcb1 transposase</fullName>
    </submittedName>
</protein>
<dbReference type="InterPro" id="IPR036397">
    <property type="entry name" value="RNaseH_sf"/>
</dbReference>
<dbReference type="SUPFAM" id="SSF46689">
    <property type="entry name" value="Homeodomain-like"/>
    <property type="match status" value="1"/>
</dbReference>
<dbReference type="EMBL" id="BLXT01007004">
    <property type="protein sequence ID" value="GFO35759.1"/>
    <property type="molecule type" value="Genomic_DNA"/>
</dbReference>
<dbReference type="Pfam" id="PF13384">
    <property type="entry name" value="HTH_23"/>
    <property type="match status" value="1"/>
</dbReference>
<dbReference type="InterPro" id="IPR009057">
    <property type="entry name" value="Homeodomain-like_sf"/>
</dbReference>
<dbReference type="Gene3D" id="3.30.420.10">
    <property type="entry name" value="Ribonuclease H-like superfamily/Ribonuclease H"/>
    <property type="match status" value="1"/>
</dbReference>
<sequence>MQCLSADERRRAIGLIEAGVPMANVAKLLNCSRETIYNLQSRARRPVQRTDLRLHHRQTRLLWANNHRVSWTGQQWSQVLLTDESRFVISRYGGRMCVYRCRNERFEDQCVHESSNRGYGQTVVWGGITTDHRTALVHIPAD</sequence>
<evidence type="ECO:0000313" key="2">
    <source>
        <dbReference type="Proteomes" id="UP000735302"/>
    </source>
</evidence>
<keyword evidence="2" id="KW-1185">Reference proteome</keyword>
<proteinExistence type="predicted"/>
<dbReference type="GO" id="GO:0003676">
    <property type="term" value="F:nucleic acid binding"/>
    <property type="evidence" value="ECO:0007669"/>
    <property type="project" value="InterPro"/>
</dbReference>
<dbReference type="AlphaFoldDB" id="A0AAV4CV53"/>
<accession>A0AAV4CV53</accession>
<organism evidence="1 2">
    <name type="scientific">Plakobranchus ocellatus</name>
    <dbReference type="NCBI Taxonomy" id="259542"/>
    <lineage>
        <taxon>Eukaryota</taxon>
        <taxon>Metazoa</taxon>
        <taxon>Spiralia</taxon>
        <taxon>Lophotrochozoa</taxon>
        <taxon>Mollusca</taxon>
        <taxon>Gastropoda</taxon>
        <taxon>Heterobranchia</taxon>
        <taxon>Euthyneura</taxon>
        <taxon>Panpulmonata</taxon>
        <taxon>Sacoglossa</taxon>
        <taxon>Placobranchoidea</taxon>
        <taxon>Plakobranchidae</taxon>
        <taxon>Plakobranchus</taxon>
    </lineage>
</organism>
<dbReference type="Proteomes" id="UP000735302">
    <property type="component" value="Unassembled WGS sequence"/>
</dbReference>
<name>A0AAV4CV53_9GAST</name>
<reference evidence="1 2" key="1">
    <citation type="journal article" date="2021" name="Elife">
        <title>Chloroplast acquisition without the gene transfer in kleptoplastic sea slugs, Plakobranchus ocellatus.</title>
        <authorList>
            <person name="Maeda T."/>
            <person name="Takahashi S."/>
            <person name="Yoshida T."/>
            <person name="Shimamura S."/>
            <person name="Takaki Y."/>
            <person name="Nagai Y."/>
            <person name="Toyoda A."/>
            <person name="Suzuki Y."/>
            <person name="Arimoto A."/>
            <person name="Ishii H."/>
            <person name="Satoh N."/>
            <person name="Nishiyama T."/>
            <person name="Hasebe M."/>
            <person name="Maruyama T."/>
            <person name="Minagawa J."/>
            <person name="Obokata J."/>
            <person name="Shigenobu S."/>
        </authorList>
    </citation>
    <scope>NUCLEOTIDE SEQUENCE [LARGE SCALE GENOMIC DNA]</scope>
</reference>
<comment type="caution">
    <text evidence="1">The sequence shown here is derived from an EMBL/GenBank/DDBJ whole genome shotgun (WGS) entry which is preliminary data.</text>
</comment>
<gene>
    <name evidence="1" type="ORF">PoB_006226400</name>
</gene>